<proteinExistence type="predicted"/>
<name>A0A1G9P2U4_9EURY</name>
<evidence type="ECO:0000313" key="2">
    <source>
        <dbReference type="Proteomes" id="UP000199451"/>
    </source>
</evidence>
<protein>
    <submittedName>
        <fullName evidence="1">Uncharacterized protein</fullName>
    </submittedName>
</protein>
<sequence>MDVNCDGCAGCCVDWRPVGPDSLDRERRGQRPPLDDAYNLVPLTRDEVRDFLRAGYGDAMTPRLWEAGEDDESVTVDGHDLVAVDGRPVFFVGLRKPPKPVGPFGLDRTWLDSCVFLDPETLRCRIHGSELYPRTCSDYPGQNLTLDRETECERVEAAYGGERLLDDTPPEDVGLALGPHALGTKLFAYPDAEALAGPVDRLAAGEATATDRARFVAVAVASAPGSLTVDDARVERAREEALAADSWAGQAAAAWEELAGDVGSDASTAEGAAARIEVARGAPEPDG</sequence>
<evidence type="ECO:0000313" key="1">
    <source>
        <dbReference type="EMBL" id="SDL93172.1"/>
    </source>
</evidence>
<reference evidence="2" key="1">
    <citation type="submission" date="2016-10" db="EMBL/GenBank/DDBJ databases">
        <authorList>
            <person name="Varghese N."/>
            <person name="Submissions S."/>
        </authorList>
    </citation>
    <scope>NUCLEOTIDE SEQUENCE [LARGE SCALE GENOMIC DNA]</scope>
    <source>
        <strain evidence="2">CGMCC 1.10119</strain>
    </source>
</reference>
<dbReference type="RefSeq" id="WP_089693221.1">
    <property type="nucleotide sequence ID" value="NZ_FNHL01000001.1"/>
</dbReference>
<dbReference type="InterPro" id="IPR055953">
    <property type="entry name" value="DUF7531"/>
</dbReference>
<accession>A0A1G9P2U4</accession>
<dbReference type="Pfam" id="PF24375">
    <property type="entry name" value="DUF7531"/>
    <property type="match status" value="1"/>
</dbReference>
<organism evidence="1 2">
    <name type="scientific">Halogranum gelatinilyticum</name>
    <dbReference type="NCBI Taxonomy" id="660521"/>
    <lineage>
        <taxon>Archaea</taxon>
        <taxon>Methanobacteriati</taxon>
        <taxon>Methanobacteriota</taxon>
        <taxon>Stenosarchaea group</taxon>
        <taxon>Halobacteria</taxon>
        <taxon>Halobacteriales</taxon>
        <taxon>Haloferacaceae</taxon>
    </lineage>
</organism>
<gene>
    <name evidence="1" type="ORF">SAMN04487949_0218</name>
</gene>
<dbReference type="Proteomes" id="UP000199451">
    <property type="component" value="Unassembled WGS sequence"/>
</dbReference>
<dbReference type="STRING" id="660521.SAMN04487949_0218"/>
<keyword evidence="2" id="KW-1185">Reference proteome</keyword>
<dbReference type="OrthoDB" id="156950at2157"/>
<dbReference type="EMBL" id="FNHL01000001">
    <property type="protein sequence ID" value="SDL93172.1"/>
    <property type="molecule type" value="Genomic_DNA"/>
</dbReference>
<dbReference type="AlphaFoldDB" id="A0A1G9P2U4"/>